<evidence type="ECO:0000256" key="17">
    <source>
        <dbReference type="HAMAP-Rule" id="MF_01965"/>
    </source>
</evidence>
<keyword evidence="13" id="KW-0511">Multifunctional enzyme</keyword>
<dbReference type="GO" id="GO:0052855">
    <property type="term" value="F:ADP-dependent NAD(P)H-hydrate dehydratase activity"/>
    <property type="evidence" value="ECO:0007669"/>
    <property type="project" value="UniProtKB-UniRule"/>
</dbReference>
<sequence>MIKNMTKTGSPFDPESILVTAAQMRCIEQELFAQGLPVAALMEKVAGKIAHRLIELIPQGQKIGLLVGPGHNGADTLVVARELWQKGYGTTIYHPFQHAKPLTLAHKNYAHYLGIPFCENLPESNPCDVWIDGLFGLGLERELSPELADLIHTINTWHSTVISIDLPSGLHTDTGQPQPIAIRAHRTLCLGLWKLGLWQDVAQDYVGILERVDFDIPAQAITQGIHTSPPMTRLTSRAMLRALPIPRPPVIHKYQCGHLLLVCGSQTYPGAAVLAALGARASGVGMLTIAVPESLKNTITLAVPEAVILPCPETDAGTIAALPVALTGYDFIAIGPGLTRSAQGIVQTVFSTNLPILCDADALNILAPWSGQRPGFTVLTPHEGEWQRLFPQLDLTQRVQAAQQAAQIAHAVVVLKGARTIIALPDGALAVNPASTPGLARGGSGDVLTGLLGGLLAQGVKQNRDLTALVQAGVWWHAQTGLWLAKQYGELSVHPQQLTNDLATVLGQLIQAVAPGKK</sequence>
<dbReference type="Pfam" id="PF01256">
    <property type="entry name" value="Carb_kinase"/>
    <property type="match status" value="1"/>
</dbReference>
<comment type="function">
    <text evidence="17">Catalyzes the dehydration of the S-form of NAD(P)HX at the expense of ADP, which is converted to AMP. Together with NAD(P)HX epimerase, which catalyzes the epimerization of the S- and R-forms, the enzyme allows the repair of both epimers of NAD(P)HX, a damaged form of NAD(P)H that is a result of enzymatic or heat-dependent hydration.</text>
</comment>
<evidence type="ECO:0000256" key="13">
    <source>
        <dbReference type="ARBA" id="ARBA00023268"/>
    </source>
</evidence>
<feature type="binding site" evidence="17">
    <location>
        <position position="382"/>
    </location>
    <ligand>
        <name>(6S)-NADPHX</name>
        <dbReference type="ChEBI" id="CHEBI:64076"/>
    </ligand>
</feature>
<evidence type="ECO:0000256" key="10">
    <source>
        <dbReference type="ARBA" id="ARBA00023027"/>
    </source>
</evidence>
<proteinExistence type="inferred from homology"/>
<keyword evidence="6 17" id="KW-0547">Nucleotide-binding</keyword>
<dbReference type="InterPro" id="IPR030677">
    <property type="entry name" value="Nnr"/>
</dbReference>
<evidence type="ECO:0000259" key="20">
    <source>
        <dbReference type="PROSITE" id="PS51383"/>
    </source>
</evidence>
<comment type="subunit">
    <text evidence="17">Homotetramer.</text>
</comment>
<evidence type="ECO:0000256" key="12">
    <source>
        <dbReference type="ARBA" id="ARBA00023239"/>
    </source>
</evidence>
<evidence type="ECO:0000313" key="22">
    <source>
        <dbReference type="EMBL" id="APB33707.1"/>
    </source>
</evidence>
<dbReference type="STRING" id="1188229.GlitD10_1386"/>
<evidence type="ECO:0000256" key="18">
    <source>
        <dbReference type="HAMAP-Rule" id="MF_01966"/>
    </source>
</evidence>
<comment type="similarity">
    <text evidence="3 19">In the N-terminal section; belongs to the NnrE/AIBP family.</text>
</comment>
<comment type="catalytic activity">
    <reaction evidence="2 18 19">
        <text>(6R)-NADPHX = (6S)-NADPHX</text>
        <dbReference type="Rhea" id="RHEA:32227"/>
        <dbReference type="ChEBI" id="CHEBI:64076"/>
        <dbReference type="ChEBI" id="CHEBI:64077"/>
        <dbReference type="EC" id="5.1.99.6"/>
    </reaction>
</comment>
<dbReference type="PANTHER" id="PTHR12592:SF0">
    <property type="entry name" value="ATP-DEPENDENT (S)-NAD(P)H-HYDRATE DEHYDRATASE"/>
    <property type="match status" value="1"/>
</dbReference>
<dbReference type="AlphaFoldDB" id="A0A1J0ACR2"/>
<evidence type="ECO:0000256" key="3">
    <source>
        <dbReference type="ARBA" id="ARBA00006001"/>
    </source>
</evidence>
<feature type="domain" description="YjeF C-terminal" evidence="20">
    <location>
        <begin position="236"/>
        <end position="509"/>
    </location>
</feature>
<comment type="function">
    <text evidence="18">Catalyzes the epimerization of the S- and R-forms of NAD(P)HX, a damaged form of NAD(P)H that is a result of enzymatic or heat-dependent hydration. This is a prerequisite for the S-specific NAD(P)H-hydrate dehydratase to allow the repair of both epimers of NAD(P)HX.</text>
</comment>
<evidence type="ECO:0000256" key="14">
    <source>
        <dbReference type="ARBA" id="ARBA00025153"/>
    </source>
</evidence>
<feature type="binding site" evidence="17">
    <location>
        <position position="271"/>
    </location>
    <ligand>
        <name>(6S)-NADPHX</name>
        <dbReference type="ChEBI" id="CHEBI:64076"/>
    </ligand>
</feature>
<keyword evidence="7 17" id="KW-0067">ATP-binding</keyword>
<dbReference type="HAMAP" id="MF_01965">
    <property type="entry name" value="NADHX_dehydratase"/>
    <property type="match status" value="1"/>
</dbReference>
<dbReference type="GO" id="GO:0110051">
    <property type="term" value="P:metabolite repair"/>
    <property type="evidence" value="ECO:0007669"/>
    <property type="project" value="TreeGrafter"/>
</dbReference>
<dbReference type="HAMAP" id="MF_01966">
    <property type="entry name" value="NADHX_epimerase"/>
    <property type="match status" value="1"/>
</dbReference>
<evidence type="ECO:0000256" key="7">
    <source>
        <dbReference type="ARBA" id="ARBA00022840"/>
    </source>
</evidence>
<dbReference type="InterPro" id="IPR004443">
    <property type="entry name" value="YjeF_N_dom"/>
</dbReference>
<dbReference type="NCBIfam" id="TIGR00196">
    <property type="entry name" value="yjeF_cterm"/>
    <property type="match status" value="1"/>
</dbReference>
<feature type="binding site" evidence="18">
    <location>
        <position position="165"/>
    </location>
    <ligand>
        <name>(6S)-NADPHX</name>
        <dbReference type="ChEBI" id="CHEBI:64076"/>
    </ligand>
</feature>
<feature type="binding site" evidence="18">
    <location>
        <position position="72"/>
    </location>
    <ligand>
        <name>K(+)</name>
        <dbReference type="ChEBI" id="CHEBI:29103"/>
    </ligand>
</feature>
<dbReference type="SUPFAM" id="SSF53613">
    <property type="entry name" value="Ribokinase-like"/>
    <property type="match status" value="1"/>
</dbReference>
<feature type="binding site" evidence="18">
    <location>
        <begin position="136"/>
        <end position="142"/>
    </location>
    <ligand>
        <name>(6S)-NADPHX</name>
        <dbReference type="ChEBI" id="CHEBI:64076"/>
    </ligand>
</feature>
<feature type="binding site" evidence="17">
    <location>
        <position position="337"/>
    </location>
    <ligand>
        <name>(6S)-NADPHX</name>
        <dbReference type="ChEBI" id="CHEBI:64076"/>
    </ligand>
</feature>
<feature type="binding site" evidence="17">
    <location>
        <position position="445"/>
    </location>
    <ligand>
        <name>AMP</name>
        <dbReference type="ChEBI" id="CHEBI:456215"/>
    </ligand>
</feature>
<dbReference type="EC" id="4.2.1.136" evidence="19"/>
<feature type="binding site" evidence="18">
    <location>
        <begin position="71"/>
        <end position="75"/>
    </location>
    <ligand>
        <name>(6S)-NADPHX</name>
        <dbReference type="ChEBI" id="CHEBI:64076"/>
    </ligand>
</feature>
<comment type="cofactor">
    <cofactor evidence="18 19">
        <name>K(+)</name>
        <dbReference type="ChEBI" id="CHEBI:29103"/>
    </cofactor>
    <text evidence="18 19">Binds 1 potassium ion per subunit.</text>
</comment>
<comment type="cofactor">
    <cofactor evidence="17">
        <name>Mg(2+)</name>
        <dbReference type="ChEBI" id="CHEBI:18420"/>
    </cofactor>
</comment>
<keyword evidence="8 17" id="KW-0521">NADP</keyword>
<evidence type="ECO:0000256" key="1">
    <source>
        <dbReference type="ARBA" id="ARBA00000013"/>
    </source>
</evidence>
<dbReference type="KEGG" id="glt:GlitD10_1386"/>
<name>A0A1J0ACR2_9CYAN</name>
<evidence type="ECO:0000256" key="6">
    <source>
        <dbReference type="ARBA" id="ARBA00022741"/>
    </source>
</evidence>
<protein>
    <recommendedName>
        <fullName evidence="19">Bifunctional NAD(P)H-hydrate repair enzyme</fullName>
    </recommendedName>
    <alternativeName>
        <fullName evidence="19">Nicotinamide nucleotide repair protein</fullName>
    </alternativeName>
    <domain>
        <recommendedName>
            <fullName evidence="19">ADP-dependent (S)-NAD(P)H-hydrate dehydratase</fullName>
            <ecNumber evidence="19">4.2.1.136</ecNumber>
        </recommendedName>
        <alternativeName>
            <fullName evidence="19">ADP-dependent NAD(P)HX dehydratase</fullName>
        </alternativeName>
    </domain>
    <domain>
        <recommendedName>
            <fullName evidence="19">NAD(P)H-hydrate epimerase</fullName>
            <ecNumber evidence="19">5.1.99.6</ecNumber>
        </recommendedName>
    </domain>
</protein>
<dbReference type="Proteomes" id="UP000180235">
    <property type="component" value="Chromosome"/>
</dbReference>
<dbReference type="Pfam" id="PF03853">
    <property type="entry name" value="YjeF_N"/>
    <property type="match status" value="1"/>
</dbReference>
<dbReference type="GO" id="GO:0052856">
    <property type="term" value="F:NAD(P)HX epimerase activity"/>
    <property type="evidence" value="ECO:0007669"/>
    <property type="project" value="UniProtKB-UniRule"/>
</dbReference>
<reference evidence="22 23" key="1">
    <citation type="submission" date="2016-10" db="EMBL/GenBank/DDBJ databases">
        <title>Description of Gloeomargarita lithophora gen. nov., sp. nov., a thylakoid-bearing basal-branching cyanobacterium with intracellular carbonates, and proposal for Gloeomargaritales ord. nov.</title>
        <authorList>
            <person name="Moreira D."/>
            <person name="Tavera R."/>
            <person name="Benzerara K."/>
            <person name="Skouri-Panet F."/>
            <person name="Couradeau E."/>
            <person name="Gerard E."/>
            <person name="Loussert C."/>
            <person name="Novelo E."/>
            <person name="Zivanovic Y."/>
            <person name="Lopez-Garcia P."/>
        </authorList>
    </citation>
    <scope>NUCLEOTIDE SEQUENCE [LARGE SCALE GENOMIC DNA]</scope>
    <source>
        <strain evidence="22 23">D10</strain>
    </source>
</reference>
<dbReference type="InterPro" id="IPR029056">
    <property type="entry name" value="Ribokinase-like"/>
</dbReference>
<dbReference type="Gene3D" id="3.40.50.10260">
    <property type="entry name" value="YjeF N-terminal domain"/>
    <property type="match status" value="1"/>
</dbReference>
<dbReference type="PROSITE" id="PS01050">
    <property type="entry name" value="YJEF_C_2"/>
    <property type="match status" value="1"/>
</dbReference>
<keyword evidence="12 17" id="KW-0456">Lyase</keyword>
<feature type="domain" description="YjeF N-terminal" evidence="21">
    <location>
        <begin position="24"/>
        <end position="222"/>
    </location>
</feature>
<comment type="catalytic activity">
    <reaction evidence="1 18 19">
        <text>(6R)-NADHX = (6S)-NADHX</text>
        <dbReference type="Rhea" id="RHEA:32215"/>
        <dbReference type="ChEBI" id="CHEBI:64074"/>
        <dbReference type="ChEBI" id="CHEBI:64075"/>
        <dbReference type="EC" id="5.1.99.6"/>
    </reaction>
</comment>
<evidence type="ECO:0000256" key="15">
    <source>
        <dbReference type="ARBA" id="ARBA00048238"/>
    </source>
</evidence>
<dbReference type="GO" id="GO:0046496">
    <property type="term" value="P:nicotinamide nucleotide metabolic process"/>
    <property type="evidence" value="ECO:0007669"/>
    <property type="project" value="UniProtKB-UniRule"/>
</dbReference>
<comment type="function">
    <text evidence="14 19">Bifunctional enzyme that catalyzes the epimerization of the S- and R-forms of NAD(P)HX and the dehydration of the S-form of NAD(P)HX at the expense of ADP, which is converted to AMP. This allows the repair of both epimers of NAD(P)HX, a damaged form of NAD(P)H that is a result of enzymatic or heat-dependent hydration.</text>
</comment>
<keyword evidence="23" id="KW-1185">Reference proteome</keyword>
<dbReference type="Gene3D" id="3.40.1190.20">
    <property type="match status" value="1"/>
</dbReference>
<keyword evidence="5 18" id="KW-0479">Metal-binding</keyword>
<dbReference type="PIRSF" id="PIRSF017184">
    <property type="entry name" value="Nnr"/>
    <property type="match status" value="1"/>
</dbReference>
<evidence type="ECO:0000256" key="2">
    <source>
        <dbReference type="ARBA" id="ARBA00000909"/>
    </source>
</evidence>
<evidence type="ECO:0000256" key="19">
    <source>
        <dbReference type="PIRNR" id="PIRNR017184"/>
    </source>
</evidence>
<keyword evidence="9 18" id="KW-0630">Potassium</keyword>
<dbReference type="GO" id="GO:0005524">
    <property type="term" value="F:ATP binding"/>
    <property type="evidence" value="ECO:0007669"/>
    <property type="project" value="UniProtKB-UniRule"/>
</dbReference>
<evidence type="ECO:0000259" key="21">
    <source>
        <dbReference type="PROSITE" id="PS51385"/>
    </source>
</evidence>
<comment type="similarity">
    <text evidence="4 19">In the C-terminal section; belongs to the NnrD/CARKD family.</text>
</comment>
<dbReference type="GO" id="GO:0046872">
    <property type="term" value="F:metal ion binding"/>
    <property type="evidence" value="ECO:0007669"/>
    <property type="project" value="UniProtKB-UniRule"/>
</dbReference>
<evidence type="ECO:0000256" key="4">
    <source>
        <dbReference type="ARBA" id="ARBA00009524"/>
    </source>
</evidence>
<evidence type="ECO:0000313" key="23">
    <source>
        <dbReference type="Proteomes" id="UP000180235"/>
    </source>
</evidence>
<keyword evidence="10 17" id="KW-0520">NAD</keyword>
<dbReference type="EC" id="5.1.99.6" evidence="19"/>
<comment type="similarity">
    <text evidence="18">Belongs to the NnrE/AIBP family.</text>
</comment>
<evidence type="ECO:0000256" key="11">
    <source>
        <dbReference type="ARBA" id="ARBA00023235"/>
    </source>
</evidence>
<dbReference type="SUPFAM" id="SSF64153">
    <property type="entry name" value="YjeF N-terminal domain-like"/>
    <property type="match status" value="1"/>
</dbReference>
<dbReference type="EMBL" id="CP017675">
    <property type="protein sequence ID" value="APB33707.1"/>
    <property type="molecule type" value="Genomic_DNA"/>
</dbReference>
<dbReference type="PANTHER" id="PTHR12592">
    <property type="entry name" value="ATP-DEPENDENT (S)-NAD(P)H-HYDRATE DEHYDRATASE FAMILY MEMBER"/>
    <property type="match status" value="1"/>
</dbReference>
<evidence type="ECO:0000256" key="8">
    <source>
        <dbReference type="ARBA" id="ARBA00022857"/>
    </source>
</evidence>
<keyword evidence="11 18" id="KW-0413">Isomerase</keyword>
<dbReference type="PROSITE" id="PS51383">
    <property type="entry name" value="YJEF_C_3"/>
    <property type="match status" value="1"/>
</dbReference>
<comment type="caution">
    <text evidence="18">Lacks conserved residue(s) required for the propagation of feature annotation.</text>
</comment>
<feature type="binding site" evidence="17">
    <location>
        <position position="446"/>
    </location>
    <ligand>
        <name>(6S)-NADPHX</name>
        <dbReference type="ChEBI" id="CHEBI:64076"/>
    </ligand>
</feature>
<dbReference type="PROSITE" id="PS51385">
    <property type="entry name" value="YJEF_N"/>
    <property type="match status" value="1"/>
</dbReference>
<dbReference type="InterPro" id="IPR017953">
    <property type="entry name" value="Carbohydrate_kinase_pred_CS"/>
</dbReference>
<gene>
    <name evidence="18" type="primary">nnrE</name>
    <name evidence="17" type="synonym">nnrD</name>
    <name evidence="22" type="ORF">GlitD10_1386</name>
</gene>
<evidence type="ECO:0000256" key="16">
    <source>
        <dbReference type="ARBA" id="ARBA00049209"/>
    </source>
</evidence>
<comment type="similarity">
    <text evidence="17">Belongs to the NnrD/CARKD family.</text>
</comment>
<comment type="catalytic activity">
    <reaction evidence="16 17 19">
        <text>(6S)-NADPHX + ADP = AMP + phosphate + NADPH + H(+)</text>
        <dbReference type="Rhea" id="RHEA:32235"/>
        <dbReference type="ChEBI" id="CHEBI:15378"/>
        <dbReference type="ChEBI" id="CHEBI:43474"/>
        <dbReference type="ChEBI" id="CHEBI:57783"/>
        <dbReference type="ChEBI" id="CHEBI:64076"/>
        <dbReference type="ChEBI" id="CHEBI:456215"/>
        <dbReference type="ChEBI" id="CHEBI:456216"/>
        <dbReference type="EC" id="4.2.1.136"/>
    </reaction>
</comment>
<dbReference type="RefSeq" id="WP_216634882.1">
    <property type="nucleotide sequence ID" value="NZ_CP017675.1"/>
</dbReference>
<comment type="catalytic activity">
    <reaction evidence="15 17 19">
        <text>(6S)-NADHX + ADP = AMP + phosphate + NADH + H(+)</text>
        <dbReference type="Rhea" id="RHEA:32223"/>
        <dbReference type="ChEBI" id="CHEBI:15378"/>
        <dbReference type="ChEBI" id="CHEBI:43474"/>
        <dbReference type="ChEBI" id="CHEBI:57945"/>
        <dbReference type="ChEBI" id="CHEBI:64074"/>
        <dbReference type="ChEBI" id="CHEBI:456215"/>
        <dbReference type="ChEBI" id="CHEBI:456216"/>
        <dbReference type="EC" id="4.2.1.136"/>
    </reaction>
</comment>
<feature type="binding site" evidence="18">
    <location>
        <position position="132"/>
    </location>
    <ligand>
        <name>K(+)</name>
        <dbReference type="ChEBI" id="CHEBI:29103"/>
    </ligand>
</feature>
<evidence type="ECO:0000256" key="9">
    <source>
        <dbReference type="ARBA" id="ARBA00022958"/>
    </source>
</evidence>
<organism evidence="22 23">
    <name type="scientific">Gloeomargarita lithophora Alchichica-D10</name>
    <dbReference type="NCBI Taxonomy" id="1188229"/>
    <lineage>
        <taxon>Bacteria</taxon>
        <taxon>Bacillati</taxon>
        <taxon>Cyanobacteriota</taxon>
        <taxon>Cyanophyceae</taxon>
        <taxon>Gloeomargaritales</taxon>
        <taxon>Gloeomargaritaceae</taxon>
        <taxon>Gloeomargarita</taxon>
    </lineage>
</organism>
<dbReference type="NCBIfam" id="TIGR00197">
    <property type="entry name" value="yjeF_nterm"/>
    <property type="match status" value="1"/>
</dbReference>
<dbReference type="InterPro" id="IPR036652">
    <property type="entry name" value="YjeF_N_dom_sf"/>
</dbReference>
<accession>A0A1J0ACR2</accession>
<dbReference type="CDD" id="cd01171">
    <property type="entry name" value="YXKO-related"/>
    <property type="match status" value="1"/>
</dbReference>
<evidence type="ECO:0000256" key="5">
    <source>
        <dbReference type="ARBA" id="ARBA00022723"/>
    </source>
</evidence>
<feature type="binding site" evidence="18">
    <location>
        <position position="168"/>
    </location>
    <ligand>
        <name>K(+)</name>
        <dbReference type="ChEBI" id="CHEBI:29103"/>
    </ligand>
</feature>
<dbReference type="InterPro" id="IPR000631">
    <property type="entry name" value="CARKD"/>
</dbReference>
<feature type="binding site" evidence="17">
    <location>
        <begin position="416"/>
        <end position="420"/>
    </location>
    <ligand>
        <name>AMP</name>
        <dbReference type="ChEBI" id="CHEBI:456215"/>
    </ligand>
</feature>